<dbReference type="EMBL" id="CP000612">
    <property type="protein sequence ID" value="ABO48899.1"/>
    <property type="molecule type" value="Genomic_DNA"/>
</dbReference>
<evidence type="ECO:0000313" key="13">
    <source>
        <dbReference type="Proteomes" id="UP000001556"/>
    </source>
</evidence>
<name>A4J1E6_DESRM</name>
<dbReference type="Gene3D" id="1.10.540.10">
    <property type="entry name" value="Acyl-CoA dehydrogenase/oxidase, N-terminal domain"/>
    <property type="match status" value="1"/>
</dbReference>
<dbReference type="Gene3D" id="1.20.140.10">
    <property type="entry name" value="Butyryl-CoA Dehydrogenase, subunit A, domain 3"/>
    <property type="match status" value="2"/>
</dbReference>
<dbReference type="InterPro" id="IPR046373">
    <property type="entry name" value="Acyl-CoA_Oxase/DH_mid-dom_sf"/>
</dbReference>
<protein>
    <submittedName>
        <fullName evidence="12">Acyl-CoA dehydrogenase domain protein</fullName>
    </submittedName>
</protein>
<evidence type="ECO:0000256" key="4">
    <source>
        <dbReference type="ARBA" id="ARBA00022827"/>
    </source>
</evidence>
<feature type="domain" description="Acyl-CoA dehydrogenase/oxidase C-terminal" evidence="8">
    <location>
        <begin position="247"/>
        <end position="408"/>
    </location>
</feature>
<dbReference type="AlphaFoldDB" id="A4J1E6"/>
<dbReference type="HOGENOM" id="CLU_018204_3_3_9"/>
<evidence type="ECO:0000259" key="9">
    <source>
        <dbReference type="Pfam" id="PF02770"/>
    </source>
</evidence>
<dbReference type="InterPro" id="IPR009100">
    <property type="entry name" value="AcylCoA_DH/oxidase_NM_dom_sf"/>
</dbReference>
<dbReference type="FunFam" id="1.10.540.10:FF:000001">
    <property type="entry name" value="Very long-chain-specific acyl-CoA dehydrogenase, mitochondrial"/>
    <property type="match status" value="1"/>
</dbReference>
<sequence>MELQKGAFYLIEDIDPEKIFTAEDFSDEQRMIESMVADFTQNEIIPNLEEIDHQKEGLSRSLLAKAGELGLLSADVPEEYEGGEMGKISSAIITENISAGGSFSVSFSAHTGIGSLPIVLFGTEEQKKRYLPDLATGRKIAAYALTEPMAGSDALAAKTKAVLTEDGKYYVLNGEKIFITNASFADVFVVYAKIDGEKFTAFIVDRDTPGFSIGPEEKKLGIKGSSTCSLIFEDAKVPVENLLGEIGKGHVIAFNILNIGRYKLGLGSVGLSKSAISYATKYALERQQFGIPIAKFGMIQNKLAQMAAKTYASESLIYRLVGNIEEALHGKVDGREIGAAIEEYAVECSISKVHCSESLAYVTDEAVQIYGGYGYTQEFPAERMYRDARINRIFEGTNEVNRLIIPATLLRLGMKGQLPLLQAAQDLAGQLISLQVKTSSGGEVPLEVEFDMLNRAKKLFLLIGGTAAQKYMKKLAKEQEIIEIMANMCIEIYAMESALLRAKKALAKDAASAETKIELAMAYIYDAFPKLENWAKQAIAYMFESNEEVRTNLSIAKRLSKYQPINIIDIRQKIAKKVLEAGKYVV</sequence>
<dbReference type="PANTHER" id="PTHR43884">
    <property type="entry name" value="ACYL-COA DEHYDROGENASE"/>
    <property type="match status" value="1"/>
</dbReference>
<dbReference type="GO" id="GO:0003995">
    <property type="term" value="F:acyl-CoA dehydrogenase activity"/>
    <property type="evidence" value="ECO:0007669"/>
    <property type="project" value="InterPro"/>
</dbReference>
<dbReference type="Pfam" id="PF00441">
    <property type="entry name" value="Acyl-CoA_dh_1"/>
    <property type="match status" value="1"/>
</dbReference>
<evidence type="ECO:0000256" key="6">
    <source>
        <dbReference type="ARBA" id="ARBA00052546"/>
    </source>
</evidence>
<dbReference type="InterPro" id="IPR036250">
    <property type="entry name" value="AcylCo_DH-like_C"/>
</dbReference>
<keyword evidence="5 7" id="KW-0560">Oxidoreductase</keyword>
<dbReference type="InterPro" id="IPR006089">
    <property type="entry name" value="Acyl-CoA_DH_CS"/>
</dbReference>
<dbReference type="PANTHER" id="PTHR43884:SF12">
    <property type="entry name" value="ISOVALERYL-COA DEHYDROGENASE, MITOCHONDRIAL-RELATED"/>
    <property type="match status" value="1"/>
</dbReference>
<dbReference type="Pfam" id="PF02770">
    <property type="entry name" value="Acyl-CoA_dh_M"/>
    <property type="match status" value="1"/>
</dbReference>
<evidence type="ECO:0000256" key="3">
    <source>
        <dbReference type="ARBA" id="ARBA00022630"/>
    </source>
</evidence>
<keyword evidence="13" id="KW-1185">Reference proteome</keyword>
<keyword evidence="3 7" id="KW-0285">Flavoprotein</keyword>
<reference evidence="12 13" key="1">
    <citation type="submission" date="2007-03" db="EMBL/GenBank/DDBJ databases">
        <title>Complete sequence of Desulfotomaculum reducens MI-1.</title>
        <authorList>
            <consortium name="US DOE Joint Genome Institute"/>
            <person name="Copeland A."/>
            <person name="Lucas S."/>
            <person name="Lapidus A."/>
            <person name="Barry K."/>
            <person name="Detter J.C."/>
            <person name="Glavina del Rio T."/>
            <person name="Hammon N."/>
            <person name="Israni S."/>
            <person name="Dalin E."/>
            <person name="Tice H."/>
            <person name="Pitluck S."/>
            <person name="Sims D."/>
            <person name="Brettin T."/>
            <person name="Bruce D."/>
            <person name="Han C."/>
            <person name="Tapia R."/>
            <person name="Schmutz J."/>
            <person name="Larimer F."/>
            <person name="Land M."/>
            <person name="Hauser L."/>
            <person name="Kyrpides N."/>
            <person name="Kim E."/>
            <person name="Tebo B.M."/>
            <person name="Richardson P."/>
        </authorList>
    </citation>
    <scope>NUCLEOTIDE SEQUENCE [LARGE SCALE GENOMIC DNA]</scope>
    <source>
        <strain evidence="12 13">MI-1</strain>
    </source>
</reference>
<accession>A4J1E6</accession>
<dbReference type="InterPro" id="IPR013786">
    <property type="entry name" value="AcylCoA_DH/ox_N"/>
</dbReference>
<comment type="similarity">
    <text evidence="2 7">Belongs to the acyl-CoA dehydrogenase family.</text>
</comment>
<comment type="catalytic activity">
    <reaction evidence="6">
        <text>a 2,3-saturated acyl-CoA + A = a 2,3-dehydroacyl-CoA + AH2</text>
        <dbReference type="Rhea" id="RHEA:48608"/>
        <dbReference type="ChEBI" id="CHEBI:13193"/>
        <dbReference type="ChEBI" id="CHEBI:17499"/>
        <dbReference type="ChEBI" id="CHEBI:60015"/>
        <dbReference type="ChEBI" id="CHEBI:65111"/>
    </reaction>
</comment>
<dbReference type="GO" id="GO:0050660">
    <property type="term" value="F:flavin adenine dinucleotide binding"/>
    <property type="evidence" value="ECO:0007669"/>
    <property type="project" value="InterPro"/>
</dbReference>
<dbReference type="STRING" id="349161.Dred_0351"/>
<evidence type="ECO:0000259" key="11">
    <source>
        <dbReference type="Pfam" id="PF21263"/>
    </source>
</evidence>
<organism evidence="12 13">
    <name type="scientific">Desulforamulus reducens (strain ATCC BAA-1160 / DSM 100696 / MI-1)</name>
    <name type="common">Desulfotomaculum reducens</name>
    <dbReference type="NCBI Taxonomy" id="349161"/>
    <lineage>
        <taxon>Bacteria</taxon>
        <taxon>Bacillati</taxon>
        <taxon>Bacillota</taxon>
        <taxon>Clostridia</taxon>
        <taxon>Eubacteriales</taxon>
        <taxon>Peptococcaceae</taxon>
        <taxon>Desulforamulus</taxon>
    </lineage>
</organism>
<dbReference type="InterPro" id="IPR049426">
    <property type="entry name" value="Acyl-CoA-dh-like_C"/>
</dbReference>
<dbReference type="InterPro" id="IPR009075">
    <property type="entry name" value="AcylCo_DH/oxidase_C"/>
</dbReference>
<dbReference type="RefSeq" id="WP_011876737.1">
    <property type="nucleotide sequence ID" value="NC_009253.1"/>
</dbReference>
<dbReference type="PROSITE" id="PS00073">
    <property type="entry name" value="ACYL_COA_DH_2"/>
    <property type="match status" value="1"/>
</dbReference>
<feature type="domain" description="Acyl-CoA dehydrogenase-like C-terminal" evidence="11">
    <location>
        <begin position="456"/>
        <end position="558"/>
    </location>
</feature>
<dbReference type="InterPro" id="IPR006091">
    <property type="entry name" value="Acyl-CoA_Oxase/DH_mid-dom"/>
</dbReference>
<dbReference type="FunFam" id="1.20.140.10:FF:000019">
    <property type="entry name" value="Acyl-CoA dehydrogenase"/>
    <property type="match status" value="1"/>
</dbReference>
<dbReference type="Proteomes" id="UP000001556">
    <property type="component" value="Chromosome"/>
</dbReference>
<dbReference type="InterPro" id="IPR037069">
    <property type="entry name" value="AcylCoA_DH/ox_N_sf"/>
</dbReference>
<keyword evidence="4 7" id="KW-0274">FAD</keyword>
<dbReference type="Pfam" id="PF02771">
    <property type="entry name" value="Acyl-CoA_dh_N"/>
    <property type="match status" value="1"/>
</dbReference>
<dbReference type="KEGG" id="drm:Dred_0351"/>
<dbReference type="Pfam" id="PF21263">
    <property type="entry name" value="Acyl-CoA-dh_C"/>
    <property type="match status" value="1"/>
</dbReference>
<dbReference type="SUPFAM" id="SSF56645">
    <property type="entry name" value="Acyl-CoA dehydrogenase NM domain-like"/>
    <property type="match status" value="1"/>
</dbReference>
<evidence type="ECO:0000256" key="5">
    <source>
        <dbReference type="ARBA" id="ARBA00023002"/>
    </source>
</evidence>
<evidence type="ECO:0000313" key="12">
    <source>
        <dbReference type="EMBL" id="ABO48899.1"/>
    </source>
</evidence>
<evidence type="ECO:0000259" key="8">
    <source>
        <dbReference type="Pfam" id="PF00441"/>
    </source>
</evidence>
<evidence type="ECO:0000256" key="2">
    <source>
        <dbReference type="ARBA" id="ARBA00009347"/>
    </source>
</evidence>
<comment type="cofactor">
    <cofactor evidence="1 7">
        <name>FAD</name>
        <dbReference type="ChEBI" id="CHEBI:57692"/>
    </cofactor>
</comment>
<proteinExistence type="inferred from homology"/>
<dbReference type="Gene3D" id="2.40.110.10">
    <property type="entry name" value="Butyryl-CoA Dehydrogenase, subunit A, domain 2"/>
    <property type="match status" value="1"/>
</dbReference>
<dbReference type="SUPFAM" id="SSF47203">
    <property type="entry name" value="Acyl-CoA dehydrogenase C-terminal domain-like"/>
    <property type="match status" value="1"/>
</dbReference>
<feature type="domain" description="Acyl-CoA dehydrogenase/oxidase N-terminal" evidence="10">
    <location>
        <begin position="26"/>
        <end position="137"/>
    </location>
</feature>
<evidence type="ECO:0000259" key="10">
    <source>
        <dbReference type="Pfam" id="PF02771"/>
    </source>
</evidence>
<feature type="domain" description="Acyl-CoA oxidase/dehydrogenase middle" evidence="9">
    <location>
        <begin position="142"/>
        <end position="234"/>
    </location>
</feature>
<dbReference type="OrthoDB" id="9802447at2"/>
<gene>
    <name evidence="12" type="ordered locus">Dred_0351</name>
</gene>
<evidence type="ECO:0000256" key="1">
    <source>
        <dbReference type="ARBA" id="ARBA00001974"/>
    </source>
</evidence>
<dbReference type="eggNOG" id="COG1960">
    <property type="taxonomic scope" value="Bacteria"/>
</dbReference>
<evidence type="ECO:0000256" key="7">
    <source>
        <dbReference type="RuleBase" id="RU362125"/>
    </source>
</evidence>
<dbReference type="PROSITE" id="PS00072">
    <property type="entry name" value="ACYL_COA_DH_1"/>
    <property type="match status" value="1"/>
</dbReference>
<dbReference type="FunFam" id="2.40.110.10:FF:000001">
    <property type="entry name" value="Acyl-CoA dehydrogenase, mitochondrial"/>
    <property type="match status" value="1"/>
</dbReference>